<evidence type="ECO:0000313" key="2">
    <source>
        <dbReference type="EMBL" id="KOM55793.1"/>
    </source>
</evidence>
<feature type="region of interest" description="Disordered" evidence="1">
    <location>
        <begin position="25"/>
        <end position="48"/>
    </location>
</feature>
<evidence type="ECO:0000313" key="3">
    <source>
        <dbReference type="Proteomes" id="UP000053144"/>
    </source>
</evidence>
<dbReference type="Proteomes" id="UP000053144">
    <property type="component" value="Chromosome 10"/>
</dbReference>
<feature type="region of interest" description="Disordered" evidence="1">
    <location>
        <begin position="354"/>
        <end position="380"/>
    </location>
</feature>
<dbReference type="EMBL" id="CM003380">
    <property type="protein sequence ID" value="KOM55793.1"/>
    <property type="molecule type" value="Genomic_DNA"/>
</dbReference>
<name>A0A0L9VLE4_PHAAN</name>
<sequence>MYSKILEILKVTKEECPRNLYNIASSNRPSGESRGKEVTTARGIDPSSWISDDETRERFLDGRVEIIVPPKYLNLSMFERKGFQFPGWLETRELSTFVKMKGDWYPNLVTVFYNNLRITNGVLQSRVKGVNIYINNDVWQQIAGLKAEGIFSHIPNSETNRWLKKRDIYINWLRFPGRYTIERIYVDKGLNMEERITAYLLAWVILPGRLLQDKMTTKDVYLLYAIKNYVPTNWMEVLKDHMTNVALRQSHYLPYVVFVSRILVLQGVDSSGEQKCSCNCTNMINRNTIASLGLVKIIKGWCFKGEEDSVNSSGSTPIVNEERTNFFPETNFERFAVDQFRILIEKVNQLERKFDDAQPKRESSSSHEDSMKTSESEYNY</sequence>
<protein>
    <submittedName>
        <fullName evidence="2">Uncharacterized protein</fullName>
    </submittedName>
</protein>
<dbReference type="Gramene" id="KOM55793">
    <property type="protein sequence ID" value="KOM55793"/>
    <property type="gene ID" value="LR48_Vigan10g168500"/>
</dbReference>
<reference evidence="3" key="1">
    <citation type="journal article" date="2015" name="Proc. Natl. Acad. Sci. U.S.A.">
        <title>Genome sequencing of adzuki bean (Vigna angularis) provides insight into high starch and low fat accumulation and domestication.</title>
        <authorList>
            <person name="Yang K."/>
            <person name="Tian Z."/>
            <person name="Chen C."/>
            <person name="Luo L."/>
            <person name="Zhao B."/>
            <person name="Wang Z."/>
            <person name="Yu L."/>
            <person name="Li Y."/>
            <person name="Sun Y."/>
            <person name="Li W."/>
            <person name="Chen Y."/>
            <person name="Li Y."/>
            <person name="Zhang Y."/>
            <person name="Ai D."/>
            <person name="Zhao J."/>
            <person name="Shang C."/>
            <person name="Ma Y."/>
            <person name="Wu B."/>
            <person name="Wang M."/>
            <person name="Gao L."/>
            <person name="Sun D."/>
            <person name="Zhang P."/>
            <person name="Guo F."/>
            <person name="Wang W."/>
            <person name="Li Y."/>
            <person name="Wang J."/>
            <person name="Varshney R.K."/>
            <person name="Wang J."/>
            <person name="Ling H.Q."/>
            <person name="Wan P."/>
        </authorList>
    </citation>
    <scope>NUCLEOTIDE SEQUENCE</scope>
    <source>
        <strain evidence="3">cv. Jingnong 6</strain>
    </source>
</reference>
<dbReference type="AlphaFoldDB" id="A0A0L9VLE4"/>
<accession>A0A0L9VLE4</accession>
<evidence type="ECO:0000256" key="1">
    <source>
        <dbReference type="SAM" id="MobiDB-lite"/>
    </source>
</evidence>
<organism evidence="2 3">
    <name type="scientific">Phaseolus angularis</name>
    <name type="common">Azuki bean</name>
    <name type="synonym">Vigna angularis</name>
    <dbReference type="NCBI Taxonomy" id="3914"/>
    <lineage>
        <taxon>Eukaryota</taxon>
        <taxon>Viridiplantae</taxon>
        <taxon>Streptophyta</taxon>
        <taxon>Embryophyta</taxon>
        <taxon>Tracheophyta</taxon>
        <taxon>Spermatophyta</taxon>
        <taxon>Magnoliopsida</taxon>
        <taxon>eudicotyledons</taxon>
        <taxon>Gunneridae</taxon>
        <taxon>Pentapetalae</taxon>
        <taxon>rosids</taxon>
        <taxon>fabids</taxon>
        <taxon>Fabales</taxon>
        <taxon>Fabaceae</taxon>
        <taxon>Papilionoideae</taxon>
        <taxon>50 kb inversion clade</taxon>
        <taxon>NPAAA clade</taxon>
        <taxon>indigoferoid/millettioid clade</taxon>
        <taxon>Phaseoleae</taxon>
        <taxon>Vigna</taxon>
    </lineage>
</organism>
<proteinExistence type="predicted"/>
<gene>
    <name evidence="2" type="ORF">LR48_Vigan10g168500</name>
</gene>